<evidence type="ECO:0000313" key="2">
    <source>
        <dbReference type="Proteomes" id="UP001221898"/>
    </source>
</evidence>
<gene>
    <name evidence="1" type="ORF">AAFF_G00323900</name>
</gene>
<dbReference type="InterPro" id="IPR029062">
    <property type="entry name" value="Class_I_gatase-like"/>
</dbReference>
<name>A0AAD7R705_9TELE</name>
<sequence length="253" mass="27899">MHAHAHCSACSGRLQQDYSTQAQKDSFLPYSIKIVSRPTELLSRRAMDKYEAYAALVKGITEMKFEGDPQPCILTLTGDNVLPIAVSTRGDVLVAAAVYGKGRIVVTAHETYMQDFSFLTPDGQFIKNAIEWLMPYTHAWVGVYGTSNLNKDNLPGISVKSLSNYDRTVGVFCRNAYNDTQVEDLLDFVRGGGGLLIGGQAWYWSSTHRGVDFNEEFPGNKLTGPAGILFTNQYGEKGTFPIPSELPNLEIQS</sequence>
<keyword evidence="2" id="KW-1185">Reference proteome</keyword>
<comment type="caution">
    <text evidence="1">The sequence shown here is derived from an EMBL/GenBank/DDBJ whole genome shotgun (WGS) entry which is preliminary data.</text>
</comment>
<evidence type="ECO:0000313" key="1">
    <source>
        <dbReference type="EMBL" id="KAJ8367244.1"/>
    </source>
</evidence>
<proteinExistence type="predicted"/>
<accession>A0AAD7R705</accession>
<dbReference type="PANTHER" id="PTHR15730">
    <property type="entry name" value="EXPERIMENTAL AUTOIMMUNE PROSTATITIS ANTIGEN 2-RELATED"/>
    <property type="match status" value="1"/>
</dbReference>
<dbReference type="GO" id="GO:0044325">
    <property type="term" value="F:transmembrane transporter binding"/>
    <property type="evidence" value="ECO:0007669"/>
    <property type="project" value="TreeGrafter"/>
</dbReference>
<reference evidence="1" key="1">
    <citation type="journal article" date="2023" name="Science">
        <title>Genome structures resolve the early diversification of teleost fishes.</title>
        <authorList>
            <person name="Parey E."/>
            <person name="Louis A."/>
            <person name="Montfort J."/>
            <person name="Bouchez O."/>
            <person name="Roques C."/>
            <person name="Iampietro C."/>
            <person name="Lluch J."/>
            <person name="Castinel A."/>
            <person name="Donnadieu C."/>
            <person name="Desvignes T."/>
            <person name="Floi Bucao C."/>
            <person name="Jouanno E."/>
            <person name="Wen M."/>
            <person name="Mejri S."/>
            <person name="Dirks R."/>
            <person name="Jansen H."/>
            <person name="Henkel C."/>
            <person name="Chen W.J."/>
            <person name="Zahm M."/>
            <person name="Cabau C."/>
            <person name="Klopp C."/>
            <person name="Thompson A.W."/>
            <person name="Robinson-Rechavi M."/>
            <person name="Braasch I."/>
            <person name="Lecointre G."/>
            <person name="Bobe J."/>
            <person name="Postlethwait J.H."/>
            <person name="Berthelot C."/>
            <person name="Roest Crollius H."/>
            <person name="Guiguen Y."/>
        </authorList>
    </citation>
    <scope>NUCLEOTIDE SEQUENCE</scope>
    <source>
        <strain evidence="1">NC1722</strain>
    </source>
</reference>
<dbReference type="AlphaFoldDB" id="A0AAD7R705"/>
<dbReference type="Proteomes" id="UP001221898">
    <property type="component" value="Unassembled WGS sequence"/>
</dbReference>
<dbReference type="EMBL" id="JAINUG010000493">
    <property type="protein sequence ID" value="KAJ8367244.1"/>
    <property type="molecule type" value="Genomic_DNA"/>
</dbReference>
<organism evidence="1 2">
    <name type="scientific">Aldrovandia affinis</name>
    <dbReference type="NCBI Taxonomy" id="143900"/>
    <lineage>
        <taxon>Eukaryota</taxon>
        <taxon>Metazoa</taxon>
        <taxon>Chordata</taxon>
        <taxon>Craniata</taxon>
        <taxon>Vertebrata</taxon>
        <taxon>Euteleostomi</taxon>
        <taxon>Actinopterygii</taxon>
        <taxon>Neopterygii</taxon>
        <taxon>Teleostei</taxon>
        <taxon>Notacanthiformes</taxon>
        <taxon>Halosauridae</taxon>
        <taxon>Aldrovandia</taxon>
    </lineage>
</organism>
<dbReference type="PANTHER" id="PTHR15730:SF5">
    <property type="entry name" value="SI:CH211-210B2.2-RELATED"/>
    <property type="match status" value="1"/>
</dbReference>
<dbReference type="SUPFAM" id="SSF52317">
    <property type="entry name" value="Class I glutamine amidotransferase-like"/>
    <property type="match status" value="1"/>
</dbReference>
<dbReference type="GO" id="GO:0005886">
    <property type="term" value="C:plasma membrane"/>
    <property type="evidence" value="ECO:0007669"/>
    <property type="project" value="TreeGrafter"/>
</dbReference>
<protein>
    <submittedName>
        <fullName evidence="1">Uncharacterized protein</fullName>
    </submittedName>
</protein>
<dbReference type="InterPro" id="IPR051244">
    <property type="entry name" value="TCAF"/>
</dbReference>
<dbReference type="GO" id="GO:0090314">
    <property type="term" value="P:positive regulation of protein targeting to membrane"/>
    <property type="evidence" value="ECO:0007669"/>
    <property type="project" value="TreeGrafter"/>
</dbReference>